<name>A0ABU0YMP6_9PROT</name>
<dbReference type="RefSeq" id="WP_379956499.1">
    <property type="nucleotide sequence ID" value="NZ_JAUYVI010000004.1"/>
</dbReference>
<sequence>MIARNVTVAGRRTSLRMEPEMWDALQEAATREGLSLHDFCTGVAKRRGAYSMTAAIRVHLLSYFRDAATEAGHKTAGHGKIKSRR</sequence>
<dbReference type="InterPro" id="IPR038268">
    <property type="entry name" value="RHH_sf"/>
</dbReference>
<reference evidence="3" key="1">
    <citation type="submission" date="2023-08" db="EMBL/GenBank/DDBJ databases">
        <title>Rhodospirillaceae gen. nov., a novel taxon isolated from the Yangtze River Yuezi River estuary sludge.</title>
        <authorList>
            <person name="Ruan L."/>
        </authorList>
    </citation>
    <scope>NUCLEOTIDE SEQUENCE [LARGE SCALE GENOMIC DNA]</scope>
    <source>
        <strain evidence="3">R-7</strain>
    </source>
</reference>
<proteinExistence type="predicted"/>
<feature type="domain" description="Ribbon-helix-helix" evidence="1">
    <location>
        <begin position="2"/>
        <end position="64"/>
    </location>
</feature>
<accession>A0ABU0YMP6</accession>
<organism evidence="2 3">
    <name type="scientific">Dongia sedimenti</name>
    <dbReference type="NCBI Taxonomy" id="3064282"/>
    <lineage>
        <taxon>Bacteria</taxon>
        <taxon>Pseudomonadati</taxon>
        <taxon>Pseudomonadota</taxon>
        <taxon>Alphaproteobacteria</taxon>
        <taxon>Rhodospirillales</taxon>
        <taxon>Dongiaceae</taxon>
        <taxon>Dongia</taxon>
    </lineage>
</organism>
<dbReference type="Gene3D" id="1.10.3990.20">
    <property type="entry name" value="protein bp1543"/>
    <property type="match status" value="1"/>
</dbReference>
<dbReference type="Pfam" id="PF13467">
    <property type="entry name" value="RHH_4"/>
    <property type="match status" value="1"/>
</dbReference>
<keyword evidence="3" id="KW-1185">Reference proteome</keyword>
<evidence type="ECO:0000259" key="1">
    <source>
        <dbReference type="Pfam" id="PF13467"/>
    </source>
</evidence>
<comment type="caution">
    <text evidence="2">The sequence shown here is derived from an EMBL/GenBank/DDBJ whole genome shotgun (WGS) entry which is preliminary data.</text>
</comment>
<evidence type="ECO:0000313" key="2">
    <source>
        <dbReference type="EMBL" id="MDQ7249003.1"/>
    </source>
</evidence>
<dbReference type="EMBL" id="JAUYVI010000004">
    <property type="protein sequence ID" value="MDQ7249003.1"/>
    <property type="molecule type" value="Genomic_DNA"/>
</dbReference>
<gene>
    <name evidence="2" type="ORF">Q8A70_15055</name>
</gene>
<dbReference type="InterPro" id="IPR027373">
    <property type="entry name" value="RHH_dom"/>
</dbReference>
<protein>
    <submittedName>
        <fullName evidence="2">Ribbon-helix-helix domain-containing protein</fullName>
    </submittedName>
</protein>
<evidence type="ECO:0000313" key="3">
    <source>
        <dbReference type="Proteomes" id="UP001230156"/>
    </source>
</evidence>
<dbReference type="Proteomes" id="UP001230156">
    <property type="component" value="Unassembled WGS sequence"/>
</dbReference>